<sequence>MESVVLLYSRTATPHSLAIRLFNGSPWSHVEFVDGPNVIGALPGGVRIDKLEDRLRSVSSYAFVRVPCPDARRVLTMAYTQLGKPYDFLGILGLVTRFRDWSTDDKWFCSELVAWCFSQAQWPLFREDQIWRLTPLHLWMQAHPTVTSESVRRRPAFSPVPSQDIDSCEPE</sequence>
<dbReference type="GeneID" id="300268702"/>
<dbReference type="InterPro" id="IPR038765">
    <property type="entry name" value="Papain-like_cys_pep_sf"/>
</dbReference>
<dbReference type="InterPro" id="IPR024453">
    <property type="entry name" value="Peptidase_C92"/>
</dbReference>
<proteinExistence type="predicted"/>
<reference evidence="2 3" key="1">
    <citation type="submission" date="2016-10" db="EMBL/GenBank/DDBJ databases">
        <authorList>
            <person name="Varghese N."/>
            <person name="Submissions S."/>
        </authorList>
    </citation>
    <scope>NUCLEOTIDE SEQUENCE [LARGE SCALE GENOMIC DNA]</scope>
    <source>
        <strain evidence="2 3">LMG 21974</strain>
    </source>
</reference>
<organism evidence="2 3">
    <name type="scientific">Pseudomonas lutea</name>
    <dbReference type="NCBI Taxonomy" id="243924"/>
    <lineage>
        <taxon>Bacteria</taxon>
        <taxon>Pseudomonadati</taxon>
        <taxon>Pseudomonadota</taxon>
        <taxon>Gammaproteobacteria</taxon>
        <taxon>Pseudomonadales</taxon>
        <taxon>Pseudomonadaceae</taxon>
        <taxon>Pseudomonas</taxon>
    </lineage>
</organism>
<dbReference type="Proteomes" id="UP000183210">
    <property type="component" value="Unassembled WGS sequence"/>
</dbReference>
<evidence type="ECO:0000256" key="1">
    <source>
        <dbReference type="SAM" id="MobiDB-lite"/>
    </source>
</evidence>
<evidence type="ECO:0000313" key="2">
    <source>
        <dbReference type="EMBL" id="SER35792.1"/>
    </source>
</evidence>
<dbReference type="SUPFAM" id="SSF54001">
    <property type="entry name" value="Cysteine proteinases"/>
    <property type="match status" value="1"/>
</dbReference>
<gene>
    <name evidence="2" type="ORF">SAMN05216409_11825</name>
</gene>
<dbReference type="RefSeq" id="WP_074829564.1">
    <property type="nucleotide sequence ID" value="NZ_FOEV01000018.1"/>
</dbReference>
<dbReference type="Gene3D" id="3.90.1720.10">
    <property type="entry name" value="endopeptidase domain like (from Nostoc punctiforme)"/>
    <property type="match status" value="1"/>
</dbReference>
<dbReference type="Pfam" id="PF05708">
    <property type="entry name" value="Peptidase_C92"/>
    <property type="match status" value="1"/>
</dbReference>
<comment type="caution">
    <text evidence="2">The sequence shown here is derived from an EMBL/GenBank/DDBJ whole genome shotgun (WGS) entry which is preliminary data.</text>
</comment>
<accession>A0A9X8MH16</accession>
<name>A0A9X8MH16_9PSED</name>
<evidence type="ECO:0000313" key="3">
    <source>
        <dbReference type="Proteomes" id="UP000183210"/>
    </source>
</evidence>
<protein>
    <submittedName>
        <fullName evidence="2">Permuted papain-like amidase enzyme, YaeF/YiiX, C92 family</fullName>
    </submittedName>
</protein>
<dbReference type="EMBL" id="FOEV01000018">
    <property type="protein sequence ID" value="SER35792.1"/>
    <property type="molecule type" value="Genomic_DNA"/>
</dbReference>
<feature type="region of interest" description="Disordered" evidence="1">
    <location>
        <begin position="150"/>
        <end position="171"/>
    </location>
</feature>
<dbReference type="AlphaFoldDB" id="A0A9X8MH16"/>